<accession>A0A6P1YHV0</accession>
<dbReference type="AlphaFoldDB" id="A0A6P1YHV0"/>
<dbReference type="KEGG" id="cazo:G3A45_11115"/>
<dbReference type="Proteomes" id="UP000464452">
    <property type="component" value="Chromosome"/>
</dbReference>
<proteinExistence type="predicted"/>
<name>A0A6P1YHV0_9FIRM</name>
<organism evidence="1 2">
    <name type="scientific">Caloranaerobacter azorensis</name>
    <dbReference type="NCBI Taxonomy" id="116090"/>
    <lineage>
        <taxon>Bacteria</taxon>
        <taxon>Bacillati</taxon>
        <taxon>Bacillota</taxon>
        <taxon>Tissierellia</taxon>
        <taxon>Tissierellales</taxon>
        <taxon>Thermohalobacteraceae</taxon>
        <taxon>Caloranaerobacter</taxon>
    </lineage>
</organism>
<protein>
    <submittedName>
        <fullName evidence="1">Uncharacterized protein</fullName>
    </submittedName>
</protein>
<evidence type="ECO:0000313" key="1">
    <source>
        <dbReference type="EMBL" id="QIB27785.1"/>
    </source>
</evidence>
<gene>
    <name evidence="1" type="ORF">G3A45_11115</name>
</gene>
<evidence type="ECO:0000313" key="2">
    <source>
        <dbReference type="Proteomes" id="UP000464452"/>
    </source>
</evidence>
<reference evidence="1 2" key="1">
    <citation type="submission" date="2020-02" db="EMBL/GenBank/DDBJ databases">
        <title>Thermophilic hydrogen producing bacteria, Caloranaerobacter azorensis.</title>
        <authorList>
            <person name="Baek K."/>
        </authorList>
    </citation>
    <scope>NUCLEOTIDE SEQUENCE [LARGE SCALE GENOMIC DNA]</scope>
    <source>
        <strain evidence="1 2">T3-1</strain>
    </source>
</reference>
<dbReference type="EMBL" id="CP048617">
    <property type="protein sequence ID" value="QIB27785.1"/>
    <property type="molecule type" value="Genomic_DNA"/>
</dbReference>
<sequence length="386" mass="43670">MKKFLFVFLTVVLLISTLTVNVSFGSSLKDLLLIVDNTNNYDLSFIEKDYANLRVDVGTIDDLTIESINKYNEIAVPFNLIDERIKIMLRKAYEQNKKIYLYGELTLKDYSEVMGLWRFGKYVDIYSSGSKKIKNNKKVFVFFGTKFEQNEIQNVVALSKNEAMSGLIASIDKDKLGNYNKNLFLKAILDDVMPNSKVSVLSNTVRKSEFNFKTYNTYGGYVVMDYTLYQETNETDSTYDYFSIRTNLMLEGKGKGIAIDVEHNLPFSSDELLEYGPESTEDKSQIEVSVGYGDGGPSGSLSYIINMSSKPNINTTASLTDDRVSWRCKKTLFGGFIDGQRFSPASTWASTESYAAIDIKFRGLFTKPGGGSVYTSWKTVNVRFNY</sequence>
<dbReference type="RefSeq" id="WP_163235597.1">
    <property type="nucleotide sequence ID" value="NZ_CP048617.1"/>
</dbReference>